<keyword evidence="3" id="KW-0804">Transcription</keyword>
<evidence type="ECO:0000259" key="5">
    <source>
        <dbReference type="PROSITE" id="PS01124"/>
    </source>
</evidence>
<dbReference type="PROSITE" id="PS01124">
    <property type="entry name" value="HTH_ARAC_FAMILY_2"/>
    <property type="match status" value="1"/>
</dbReference>
<dbReference type="InterPro" id="IPR009057">
    <property type="entry name" value="Homeodomain-like_sf"/>
</dbReference>
<keyword evidence="4" id="KW-1133">Transmembrane helix</keyword>
<organism evidence="6 7">
    <name type="scientific">Sphingobacterium cellulitidis</name>
    <dbReference type="NCBI Taxonomy" id="1768011"/>
    <lineage>
        <taxon>Bacteria</taxon>
        <taxon>Pseudomonadati</taxon>
        <taxon>Bacteroidota</taxon>
        <taxon>Sphingobacteriia</taxon>
        <taxon>Sphingobacteriales</taxon>
        <taxon>Sphingobacteriaceae</taxon>
        <taxon>Sphingobacterium</taxon>
    </lineage>
</organism>
<gene>
    <name evidence="6" type="ORF">GCM10011516_10210</name>
</gene>
<feature type="transmembrane region" description="Helical" evidence="4">
    <location>
        <begin position="35"/>
        <end position="54"/>
    </location>
</feature>
<evidence type="ECO:0000256" key="4">
    <source>
        <dbReference type="SAM" id="Phobius"/>
    </source>
</evidence>
<dbReference type="AlphaFoldDB" id="A0A8H9FY72"/>
<dbReference type="PANTHER" id="PTHR43280">
    <property type="entry name" value="ARAC-FAMILY TRANSCRIPTIONAL REGULATOR"/>
    <property type="match status" value="1"/>
</dbReference>
<comment type="caution">
    <text evidence="6">The sequence shown here is derived from an EMBL/GenBank/DDBJ whole genome shotgun (WGS) entry which is preliminary data.</text>
</comment>
<feature type="transmembrane region" description="Helical" evidence="4">
    <location>
        <begin position="66"/>
        <end position="86"/>
    </location>
</feature>
<dbReference type="Pfam" id="PF12833">
    <property type="entry name" value="HTH_18"/>
    <property type="match status" value="1"/>
</dbReference>
<accession>A0A8H9FY72</accession>
<keyword evidence="7" id="KW-1185">Reference proteome</keyword>
<dbReference type="SUPFAM" id="SSF46689">
    <property type="entry name" value="Homeodomain-like"/>
    <property type="match status" value="1"/>
</dbReference>
<protein>
    <recommendedName>
        <fullName evidence="5">HTH araC/xylS-type domain-containing protein</fullName>
    </recommendedName>
</protein>
<dbReference type="Proteomes" id="UP000614460">
    <property type="component" value="Unassembled WGS sequence"/>
</dbReference>
<proteinExistence type="predicted"/>
<keyword evidence="4" id="KW-0472">Membrane</keyword>
<feature type="domain" description="HTH araC/xylS-type" evidence="5">
    <location>
        <begin position="260"/>
        <end position="361"/>
    </location>
</feature>
<reference evidence="6" key="1">
    <citation type="journal article" date="2014" name="Int. J. Syst. Evol. Microbiol.">
        <title>Complete genome sequence of Corynebacterium casei LMG S-19264T (=DSM 44701T), isolated from a smear-ripened cheese.</title>
        <authorList>
            <consortium name="US DOE Joint Genome Institute (JGI-PGF)"/>
            <person name="Walter F."/>
            <person name="Albersmeier A."/>
            <person name="Kalinowski J."/>
            <person name="Ruckert C."/>
        </authorList>
    </citation>
    <scope>NUCLEOTIDE SEQUENCE</scope>
    <source>
        <strain evidence="6">CGMCC 1.15966</strain>
    </source>
</reference>
<dbReference type="GO" id="GO:0043565">
    <property type="term" value="F:sequence-specific DNA binding"/>
    <property type="evidence" value="ECO:0007669"/>
    <property type="project" value="InterPro"/>
</dbReference>
<evidence type="ECO:0000313" key="6">
    <source>
        <dbReference type="EMBL" id="GGE14387.1"/>
    </source>
</evidence>
<dbReference type="GO" id="GO:0003700">
    <property type="term" value="F:DNA-binding transcription factor activity"/>
    <property type="evidence" value="ECO:0007669"/>
    <property type="project" value="InterPro"/>
</dbReference>
<evidence type="ECO:0000313" key="7">
    <source>
        <dbReference type="Proteomes" id="UP000614460"/>
    </source>
</evidence>
<evidence type="ECO:0000256" key="1">
    <source>
        <dbReference type="ARBA" id="ARBA00023015"/>
    </source>
</evidence>
<keyword evidence="4" id="KW-0812">Transmembrane</keyword>
<dbReference type="SMART" id="SM00342">
    <property type="entry name" value="HTH_ARAC"/>
    <property type="match status" value="1"/>
</dbReference>
<keyword evidence="1" id="KW-0805">Transcription regulation</keyword>
<dbReference type="RefSeq" id="WP_182498776.1">
    <property type="nucleotide sequence ID" value="NZ_BMKM01000002.1"/>
</dbReference>
<keyword evidence="2" id="KW-0238">DNA-binding</keyword>
<dbReference type="Gene3D" id="1.10.10.60">
    <property type="entry name" value="Homeodomain-like"/>
    <property type="match status" value="2"/>
</dbReference>
<dbReference type="InterPro" id="IPR018062">
    <property type="entry name" value="HTH_AraC-typ_CS"/>
</dbReference>
<dbReference type="PANTHER" id="PTHR43280:SF29">
    <property type="entry name" value="ARAC-FAMILY TRANSCRIPTIONAL REGULATOR"/>
    <property type="match status" value="1"/>
</dbReference>
<feature type="transmembrane region" description="Helical" evidence="4">
    <location>
        <begin position="126"/>
        <end position="145"/>
    </location>
</feature>
<evidence type="ECO:0000256" key="3">
    <source>
        <dbReference type="ARBA" id="ARBA00023163"/>
    </source>
</evidence>
<feature type="transmembrane region" description="Helical" evidence="4">
    <location>
        <begin position="193"/>
        <end position="213"/>
    </location>
</feature>
<feature type="transmembrane region" description="Helical" evidence="4">
    <location>
        <begin position="98"/>
        <end position="114"/>
    </location>
</feature>
<dbReference type="InterPro" id="IPR018060">
    <property type="entry name" value="HTH_AraC"/>
</dbReference>
<reference evidence="6" key="2">
    <citation type="submission" date="2020-09" db="EMBL/GenBank/DDBJ databases">
        <authorList>
            <person name="Sun Q."/>
            <person name="Zhou Y."/>
        </authorList>
    </citation>
    <scope>NUCLEOTIDE SEQUENCE</scope>
    <source>
        <strain evidence="6">CGMCC 1.15966</strain>
    </source>
</reference>
<feature type="transmembrane region" description="Helical" evidence="4">
    <location>
        <begin position="6"/>
        <end position="23"/>
    </location>
</feature>
<evidence type="ECO:0000256" key="2">
    <source>
        <dbReference type="ARBA" id="ARBA00023125"/>
    </source>
</evidence>
<dbReference type="PROSITE" id="PS00041">
    <property type="entry name" value="HTH_ARAC_FAMILY_1"/>
    <property type="match status" value="1"/>
</dbReference>
<sequence length="363" mass="42066">MDLGNLIKTLIVGGMFLLAFLNFSNALRVNKKANIWFGFFVLIWSSFWLDEMIYPAQTFPSDSIFFSLRFLQFMVPLVFLGSVVFYTNPHYKFKSRDLLFLVLPVIFLSVMFLGKDHEFKGYKTILMGLFFTQALACNVLAYFKVQKHQKVIESFSSNTYNIDLSWIKYIIYFCLLCSVFFLMLNLIYPDRDLNSLTNLFFLFILYLVTFYSIRQVEIFPVGLKLEETLESASSISSENSDAKVKLMSDKELLEAKSRLAKLMESEEVYLDSELNLVKLAQRMNLNSHQLSYIINSGFEVNFFQYINAYRVEKAKKLLVDPDMEAYNMVSIGFASGFNSKTAFNTVFKNMTGQTPSEFRQSKS</sequence>
<feature type="transmembrane region" description="Helical" evidence="4">
    <location>
        <begin position="166"/>
        <end position="187"/>
    </location>
</feature>
<name>A0A8H9FY72_9SPHI</name>
<dbReference type="EMBL" id="BMKM01000002">
    <property type="protein sequence ID" value="GGE14387.1"/>
    <property type="molecule type" value="Genomic_DNA"/>
</dbReference>